<dbReference type="InterPro" id="IPR004245">
    <property type="entry name" value="DUF229"/>
</dbReference>
<dbReference type="RefSeq" id="XP_003101450.2">
    <property type="nucleotide sequence ID" value="XM_003101402.2"/>
</dbReference>
<feature type="transmembrane region" description="Helical" evidence="1">
    <location>
        <begin position="12"/>
        <end position="31"/>
    </location>
</feature>
<keyword evidence="3" id="KW-1185">Reference proteome</keyword>
<keyword evidence="1" id="KW-1133">Transmembrane helix</keyword>
<reference evidence="2" key="1">
    <citation type="submission" date="2007-07" db="EMBL/GenBank/DDBJ databases">
        <title>PCAP assembly of the Caenorhabditis remanei genome.</title>
        <authorList>
            <consortium name="The Caenorhabditis remanei Sequencing Consortium"/>
            <person name="Wilson R.K."/>
        </authorList>
    </citation>
    <scope>NUCLEOTIDE SEQUENCE [LARGE SCALE GENOMIC DNA]</scope>
    <source>
        <strain evidence="2">PB4641</strain>
    </source>
</reference>
<dbReference type="InParanoid" id="E3MQU5"/>
<dbReference type="CTD" id="9799827"/>
<gene>
    <name evidence="2" type="ORF">CRE_12844</name>
</gene>
<dbReference type="KEGG" id="crq:GCK72_016431"/>
<evidence type="ECO:0000313" key="3">
    <source>
        <dbReference type="Proteomes" id="UP000008281"/>
    </source>
</evidence>
<dbReference type="Proteomes" id="UP000008281">
    <property type="component" value="Unassembled WGS sequence"/>
</dbReference>
<dbReference type="HOGENOM" id="CLU_032342_0_0_1"/>
<name>E3MQU5_CAERE</name>
<protein>
    <submittedName>
        <fullName evidence="2">Uncharacterized protein</fullName>
    </submittedName>
</protein>
<dbReference type="PANTHER" id="PTHR10974">
    <property type="entry name" value="FI08016P-RELATED"/>
    <property type="match status" value="1"/>
</dbReference>
<evidence type="ECO:0000256" key="1">
    <source>
        <dbReference type="SAM" id="Phobius"/>
    </source>
</evidence>
<dbReference type="GO" id="GO:0005615">
    <property type="term" value="C:extracellular space"/>
    <property type="evidence" value="ECO:0007669"/>
    <property type="project" value="TreeGrafter"/>
</dbReference>
<organism evidence="3">
    <name type="scientific">Caenorhabditis remanei</name>
    <name type="common">Caenorhabditis vulgaris</name>
    <dbReference type="NCBI Taxonomy" id="31234"/>
    <lineage>
        <taxon>Eukaryota</taxon>
        <taxon>Metazoa</taxon>
        <taxon>Ecdysozoa</taxon>
        <taxon>Nematoda</taxon>
        <taxon>Chromadorea</taxon>
        <taxon>Rhabditida</taxon>
        <taxon>Rhabditina</taxon>
        <taxon>Rhabditomorpha</taxon>
        <taxon>Rhabditoidea</taxon>
        <taxon>Rhabditidae</taxon>
        <taxon>Peloderinae</taxon>
        <taxon>Caenorhabditis</taxon>
    </lineage>
</organism>
<evidence type="ECO:0000313" key="2">
    <source>
        <dbReference type="EMBL" id="EFP07049.1"/>
    </source>
</evidence>
<dbReference type="STRING" id="31234.E3MQU5"/>
<dbReference type="OMA" id="FEYAYSM"/>
<dbReference type="FunCoup" id="E3MQU5">
    <property type="interactions" value="1095"/>
</dbReference>
<dbReference type="EMBL" id="DS268467">
    <property type="protein sequence ID" value="EFP07049.1"/>
    <property type="molecule type" value="Genomic_DNA"/>
</dbReference>
<dbReference type="OrthoDB" id="5822379at2759"/>
<accession>E3MQU5</accession>
<sequence>MAFSIRYFQHFYPSFIFVFIAFLIIIFTVGISNKANFNQVVGPGYKFEYAYSMQDTRELLANRCKFPFIFLANYDVEDGIYDVDPEDDCEPNELNKYVNLSTQGVLTFRSKQETNMTLKPIRCTYYKHSGVSERYFDVGSKEIVPDVPVQVPFYNFAFSCKRDGIVEFVKPFVNFAVIPKETAGESVAIIYLPSMHHMLFMKKMSRTKLFMQQNNFKFAQTMNMKQPKPFLDLLLQLGISSETSVFQKAKKQNFTTFFSGPQQIRDLIDADYDTTSHRNFISDYLIDEHLCLEDGRKLLDDQLEKMESFLESTSGSKFFSVMFLDDYGSQRSMIDYDLSEMLIRLNQKNIFEKTTLIFTTYDLSIKEVTDENTKNPLFAIRLSNNLMKSQPTELYFLHLNSYRYLTTSHSYYLIMNLLEPKTSSDLSPFTLKSTKRTCQSEGVPDSMCLCMKSVPQPDFPEKKFLEKLQKEFAEEIQKYKCVLSFEVKNTTEFFEYENASEKIIALELSADASVNGKKGKLDLSLTKTFVYDSSLNYFRDFDYARILRDHGVNIAIVSICVL</sequence>
<dbReference type="PANTHER" id="PTHR10974:SF69">
    <property type="entry name" value="TRANSMEMBRANE PROTEIN"/>
    <property type="match status" value="1"/>
</dbReference>
<keyword evidence="1" id="KW-0812">Transmembrane</keyword>
<dbReference type="eggNOG" id="ENOG502TG9G">
    <property type="taxonomic scope" value="Eukaryota"/>
</dbReference>
<dbReference type="AlphaFoldDB" id="E3MQU5"/>
<dbReference type="GeneID" id="9799827"/>
<proteinExistence type="predicted"/>
<keyword evidence="1" id="KW-0472">Membrane</keyword>